<evidence type="ECO:0000313" key="10">
    <source>
        <dbReference type="Proteomes" id="UP000693981"/>
    </source>
</evidence>
<gene>
    <name evidence="9" type="primary">ADH1_6</name>
    <name evidence="9" type="ORF">PHYBOEH_011752</name>
</gene>
<accession>A0A8T1VFL1</accession>
<dbReference type="EC" id="1.1.1.1" evidence="3"/>
<dbReference type="GO" id="GO:0005737">
    <property type="term" value="C:cytoplasm"/>
    <property type="evidence" value="ECO:0007669"/>
    <property type="project" value="TreeGrafter"/>
</dbReference>
<evidence type="ECO:0000256" key="2">
    <source>
        <dbReference type="ARBA" id="ARBA00008072"/>
    </source>
</evidence>
<name>A0A8T1VFL1_9STRA</name>
<keyword evidence="5" id="KW-0862">Zinc</keyword>
<dbReference type="FunFam" id="3.90.180.10:FF:000092">
    <property type="entry name" value="Protein CBG23238"/>
    <property type="match status" value="1"/>
</dbReference>
<dbReference type="Pfam" id="PF00107">
    <property type="entry name" value="ADH_zinc_N"/>
    <property type="match status" value="1"/>
</dbReference>
<dbReference type="GO" id="GO:0046872">
    <property type="term" value="F:metal ion binding"/>
    <property type="evidence" value="ECO:0007669"/>
    <property type="project" value="UniProtKB-KW"/>
</dbReference>
<dbReference type="Proteomes" id="UP000693981">
    <property type="component" value="Unassembled WGS sequence"/>
</dbReference>
<dbReference type="EMBL" id="JAGDFL010000914">
    <property type="protein sequence ID" value="KAG7379861.1"/>
    <property type="molecule type" value="Genomic_DNA"/>
</dbReference>
<dbReference type="CDD" id="cd08297">
    <property type="entry name" value="CAD3"/>
    <property type="match status" value="1"/>
</dbReference>
<evidence type="ECO:0000256" key="7">
    <source>
        <dbReference type="ARBA" id="ARBA00023027"/>
    </source>
</evidence>
<evidence type="ECO:0000256" key="5">
    <source>
        <dbReference type="ARBA" id="ARBA00022833"/>
    </source>
</evidence>
<keyword evidence="7" id="KW-0520">NAD</keyword>
<comment type="similarity">
    <text evidence="2">Belongs to the zinc-containing alcohol dehydrogenase family.</text>
</comment>
<dbReference type="GO" id="GO:0004022">
    <property type="term" value="F:alcohol dehydrogenase (NAD+) activity"/>
    <property type="evidence" value="ECO:0007669"/>
    <property type="project" value="UniProtKB-EC"/>
</dbReference>
<comment type="caution">
    <text evidence="9">The sequence shown here is derived from an EMBL/GenBank/DDBJ whole genome shotgun (WGS) entry which is preliminary data.</text>
</comment>
<keyword evidence="10" id="KW-1185">Reference proteome</keyword>
<comment type="cofactor">
    <cofactor evidence="1">
        <name>Zn(2+)</name>
        <dbReference type="ChEBI" id="CHEBI:29105"/>
    </cofactor>
</comment>
<proteinExistence type="inferred from homology"/>
<evidence type="ECO:0000256" key="4">
    <source>
        <dbReference type="ARBA" id="ARBA00022723"/>
    </source>
</evidence>
<evidence type="ECO:0000256" key="1">
    <source>
        <dbReference type="ARBA" id="ARBA00001947"/>
    </source>
</evidence>
<dbReference type="PANTHER" id="PTHR42940:SF3">
    <property type="entry name" value="ALCOHOL DEHYDROGENASE 1-RELATED"/>
    <property type="match status" value="1"/>
</dbReference>
<dbReference type="InterPro" id="IPR020843">
    <property type="entry name" value="ER"/>
</dbReference>
<keyword evidence="4" id="KW-0479">Metal-binding</keyword>
<dbReference type="InterPro" id="IPR013154">
    <property type="entry name" value="ADH-like_N"/>
</dbReference>
<feature type="domain" description="Enoyl reductase (ER)" evidence="8">
    <location>
        <begin position="30"/>
        <end position="358"/>
    </location>
</feature>
<keyword evidence="6" id="KW-0560">Oxidoreductase</keyword>
<reference evidence="9" key="1">
    <citation type="submission" date="2021-02" db="EMBL/GenBank/DDBJ databases">
        <authorList>
            <person name="Palmer J.M."/>
        </authorList>
    </citation>
    <scope>NUCLEOTIDE SEQUENCE</scope>
    <source>
        <strain evidence="9">SCRP23</strain>
    </source>
</reference>
<evidence type="ECO:0000256" key="6">
    <source>
        <dbReference type="ARBA" id="ARBA00023002"/>
    </source>
</evidence>
<dbReference type="PANTHER" id="PTHR42940">
    <property type="entry name" value="ALCOHOL DEHYDROGENASE 1-RELATED"/>
    <property type="match status" value="1"/>
</dbReference>
<dbReference type="SMART" id="SM00829">
    <property type="entry name" value="PKS_ER"/>
    <property type="match status" value="1"/>
</dbReference>
<dbReference type="FunFam" id="3.40.50.720:FF:000039">
    <property type="entry name" value="Alcohol dehydrogenase AdhP"/>
    <property type="match status" value="1"/>
</dbReference>
<dbReference type="InterPro" id="IPR013149">
    <property type="entry name" value="ADH-like_C"/>
</dbReference>
<evidence type="ECO:0000256" key="3">
    <source>
        <dbReference type="ARBA" id="ARBA00013190"/>
    </source>
</evidence>
<evidence type="ECO:0000259" key="8">
    <source>
        <dbReference type="SMART" id="SM00829"/>
    </source>
</evidence>
<organism evidence="9 10">
    <name type="scientific">Phytophthora boehmeriae</name>
    <dbReference type="NCBI Taxonomy" id="109152"/>
    <lineage>
        <taxon>Eukaryota</taxon>
        <taxon>Sar</taxon>
        <taxon>Stramenopiles</taxon>
        <taxon>Oomycota</taxon>
        <taxon>Peronosporomycetes</taxon>
        <taxon>Peronosporales</taxon>
        <taxon>Peronosporaceae</taxon>
        <taxon>Phytophthora</taxon>
    </lineage>
</organism>
<protein>
    <recommendedName>
        <fullName evidence="3">alcohol dehydrogenase</fullName>
        <ecNumber evidence="3">1.1.1.1</ecNumber>
    </recommendedName>
</protein>
<evidence type="ECO:0000313" key="9">
    <source>
        <dbReference type="EMBL" id="KAG7379861.1"/>
    </source>
</evidence>
<sequence>MVQSQEHYDIPKTQTAVVYDACGAPLQIRKDWPVLQPSELKPGQVLVRMAYSGVCHSDILLWDGTANLPGRKLPIAGGHEGTGYVAAIGEYTQTSLQIGDPVGIKFMASCCLGCEDCRKGNESTCENIIHHGSAIDGTFQQWCVSYADHVTPLPEGCDLASITPVLCAGWTVYASLKSFGGVCGEFVSVPGAGGGLGHLACQYALAMGFRVIAIDTGDEKRKLIESYGIKDFVDFKSDNVVEKVKELSGGRGVHAACVVSNSSRSYTEALQYLRPNGAMLLVGVPSDGSPTPIHVGIAANFMYRIFGRNTGNRQDAVEAVDLAAEGKVKSNYTIDDLQNLPQVFKDMGSGEHVGRIVLNCA</sequence>
<dbReference type="OrthoDB" id="1879366at2759"/>
<dbReference type="Pfam" id="PF08240">
    <property type="entry name" value="ADH_N"/>
    <property type="match status" value="1"/>
</dbReference>
<dbReference type="AlphaFoldDB" id="A0A8T1VFL1"/>